<protein>
    <submittedName>
        <fullName evidence="1">Uncharacterized protein</fullName>
    </submittedName>
</protein>
<dbReference type="EMBL" id="JH717897">
    <property type="protein sequence ID" value="EWZ46982.1"/>
    <property type="molecule type" value="Genomic_DNA"/>
</dbReference>
<proteinExistence type="predicted"/>
<reference evidence="1" key="1">
    <citation type="submission" date="2011-06" db="EMBL/GenBank/DDBJ databases">
        <title>The Genome Sequence of Fusarium oxysporum Fo47.</title>
        <authorList>
            <consortium name="The Broad Institute Genome Sequencing Platform"/>
            <person name="Ma L.-J."/>
            <person name="Gale L.R."/>
            <person name="Schwartz D.C."/>
            <person name="Zhou S."/>
            <person name="Corby-Kistler H."/>
            <person name="Young S.K."/>
            <person name="Zeng Q."/>
            <person name="Gargeya S."/>
            <person name="Fitzgerald M."/>
            <person name="Haas B."/>
            <person name="Abouelleil A."/>
            <person name="Alvarado L."/>
            <person name="Arachchi H.M."/>
            <person name="Berlin A."/>
            <person name="Brown A."/>
            <person name="Chapman S.B."/>
            <person name="Chen Z."/>
            <person name="Dunbar C."/>
            <person name="Freedman E."/>
            <person name="Gearin G."/>
            <person name="Gellesch M."/>
            <person name="Goldberg J."/>
            <person name="Griggs A."/>
            <person name="Gujja S."/>
            <person name="Heiman D."/>
            <person name="Howarth C."/>
            <person name="Larson L."/>
            <person name="Lui A."/>
            <person name="MacDonald P.J.P."/>
            <person name="Mehta T."/>
            <person name="Montmayeur A."/>
            <person name="Murphy C."/>
            <person name="Neiman D."/>
            <person name="Pearson M."/>
            <person name="Priest M."/>
            <person name="Roberts A."/>
            <person name="Saif S."/>
            <person name="Shea T."/>
            <person name="Shenoy N."/>
            <person name="Sisk P."/>
            <person name="Stolte C."/>
            <person name="Sykes S."/>
            <person name="Wortman J."/>
            <person name="Nusbaum C."/>
            <person name="Birren B."/>
        </authorList>
    </citation>
    <scope>NUCLEOTIDE SEQUENCE [LARGE SCALE GENOMIC DNA]</scope>
    <source>
        <strain evidence="1">Fo47</strain>
    </source>
</reference>
<dbReference type="HOGENOM" id="CLU_2333705_0_0_1"/>
<dbReference type="VEuPathDB" id="FungiDB:FOZG_02970"/>
<organism evidence="1">
    <name type="scientific">Fusarium oxysporum Fo47</name>
    <dbReference type="NCBI Taxonomy" id="660027"/>
    <lineage>
        <taxon>Eukaryota</taxon>
        <taxon>Fungi</taxon>
        <taxon>Dikarya</taxon>
        <taxon>Ascomycota</taxon>
        <taxon>Pezizomycotina</taxon>
        <taxon>Sordariomycetes</taxon>
        <taxon>Hypocreomycetidae</taxon>
        <taxon>Hypocreales</taxon>
        <taxon>Nectriaceae</taxon>
        <taxon>Fusarium</taxon>
        <taxon>Fusarium oxysporum species complex</taxon>
    </lineage>
</organism>
<dbReference type="AlphaFoldDB" id="W9KR91"/>
<name>W9KR91_FUSOX</name>
<gene>
    <name evidence="1" type="ORF">FOZG_02970</name>
</gene>
<evidence type="ECO:0000313" key="1">
    <source>
        <dbReference type="EMBL" id="EWZ46982.1"/>
    </source>
</evidence>
<reference evidence="1" key="2">
    <citation type="submission" date="2012-06" db="EMBL/GenBank/DDBJ databases">
        <title>Annotation of the Genome Sequence of Fusarium oxysporum Fo47.</title>
        <authorList>
            <consortium name="The Broad Institute Genomics Platform"/>
            <person name="Ma L.-J."/>
            <person name="Corby-Kistler H."/>
            <person name="Broz K."/>
            <person name="Gale L.R."/>
            <person name="Jonkers W."/>
            <person name="O'Donnell K."/>
            <person name="Ploetz R."/>
            <person name="Steinberg C."/>
            <person name="Schwartz D.C."/>
            <person name="VanEtten H."/>
            <person name="Zhou S."/>
            <person name="Young S.K."/>
            <person name="Zeng Q."/>
            <person name="Gargeya S."/>
            <person name="Fitzgerald M."/>
            <person name="Abouelleil A."/>
            <person name="Alvarado L."/>
            <person name="Chapman S.B."/>
            <person name="Gainer-Dewar J."/>
            <person name="Goldberg J."/>
            <person name="Griggs A."/>
            <person name="Gujja S."/>
            <person name="Hansen M."/>
            <person name="Howarth C."/>
            <person name="Imamovic A."/>
            <person name="Ireland A."/>
            <person name="Larimer J."/>
            <person name="McCowan C."/>
            <person name="Murphy C."/>
            <person name="Pearson M."/>
            <person name="Poon T.W."/>
            <person name="Priest M."/>
            <person name="Roberts A."/>
            <person name="Saif S."/>
            <person name="Shea T."/>
            <person name="Sykes S."/>
            <person name="Wortman J."/>
            <person name="Nusbaum C."/>
            <person name="Birren B."/>
        </authorList>
    </citation>
    <scope>NUCLEOTIDE SEQUENCE</scope>
    <source>
        <strain evidence="1">Fo47</strain>
    </source>
</reference>
<dbReference type="Proteomes" id="UP000030766">
    <property type="component" value="Unassembled WGS sequence"/>
</dbReference>
<sequence>MTNPKSPAPSLIFIDREHSLTPRRSLVATSRTGEREYTDIWLPPSEDSFHRYMVAASRIGEREYTDIWLPPSEDSFHRYMVAFSRREEREAPRQCPVA</sequence>
<accession>W9KR91</accession>